<evidence type="ECO:0000256" key="4">
    <source>
        <dbReference type="ARBA" id="ARBA00022786"/>
    </source>
</evidence>
<evidence type="ECO:0000313" key="11">
    <source>
        <dbReference type="Proteomes" id="UP001634394"/>
    </source>
</evidence>
<feature type="compositionally biased region" description="Acidic residues" evidence="6">
    <location>
        <begin position="774"/>
        <end position="785"/>
    </location>
</feature>
<feature type="domain" description="Anaphase-promoting complex subunit 4-like WD40" evidence="7">
    <location>
        <begin position="23"/>
        <end position="110"/>
    </location>
</feature>
<dbReference type="PIRSF" id="PIRSF037303">
    <property type="entry name" value="APC4"/>
    <property type="match status" value="1"/>
</dbReference>
<evidence type="ECO:0000256" key="6">
    <source>
        <dbReference type="SAM" id="MobiDB-lite"/>
    </source>
</evidence>
<keyword evidence="4" id="KW-0833">Ubl conjugation pathway</keyword>
<dbReference type="Pfam" id="PF23405">
    <property type="entry name" value="WD40_APC4_C-half"/>
    <property type="match status" value="1"/>
</dbReference>
<keyword evidence="2" id="KW-0132">Cell division</keyword>
<dbReference type="Proteomes" id="UP001634394">
    <property type="component" value="Unassembled WGS sequence"/>
</dbReference>
<dbReference type="Gene3D" id="2.130.10.10">
    <property type="entry name" value="YVTN repeat-like/Quinoprotein amine dehydrogenase"/>
    <property type="match status" value="1"/>
</dbReference>
<accession>A0ABD3VUX3</accession>
<keyword evidence="11" id="KW-1185">Reference proteome</keyword>
<evidence type="ECO:0000259" key="8">
    <source>
        <dbReference type="Pfam" id="PF12896"/>
    </source>
</evidence>
<comment type="caution">
    <text evidence="10">The sequence shown here is derived from an EMBL/GenBank/DDBJ whole genome shotgun (WGS) entry which is preliminary data.</text>
</comment>
<keyword evidence="5" id="KW-0131">Cell cycle</keyword>
<evidence type="ECO:0000256" key="5">
    <source>
        <dbReference type="ARBA" id="ARBA00023306"/>
    </source>
</evidence>
<feature type="domain" description="Anaphase-promoting complex subunit 4 long" evidence="8">
    <location>
        <begin position="233"/>
        <end position="434"/>
    </location>
</feature>
<dbReference type="Pfam" id="PF12896">
    <property type="entry name" value="ANAPC4"/>
    <property type="match status" value="1"/>
</dbReference>
<dbReference type="InterPro" id="IPR056358">
    <property type="entry name" value="APC4_C"/>
</dbReference>
<reference evidence="10 11" key="1">
    <citation type="submission" date="2024-11" db="EMBL/GenBank/DDBJ databases">
        <title>Chromosome-level genome assembly of the freshwater bivalve Anodonta woodiana.</title>
        <authorList>
            <person name="Chen X."/>
        </authorList>
    </citation>
    <scope>NUCLEOTIDE SEQUENCE [LARGE SCALE GENOMIC DNA]</scope>
    <source>
        <strain evidence="10">MN2024</strain>
        <tissue evidence="10">Gills</tissue>
    </source>
</reference>
<dbReference type="PANTHER" id="PTHR13260">
    <property type="entry name" value="ANAPHASE PROMOTING COMPLEX SUBUNIT 4 APC4"/>
    <property type="match status" value="1"/>
</dbReference>
<evidence type="ECO:0000256" key="3">
    <source>
        <dbReference type="ARBA" id="ARBA00022776"/>
    </source>
</evidence>
<evidence type="ECO:0000256" key="2">
    <source>
        <dbReference type="ARBA" id="ARBA00022618"/>
    </source>
</evidence>
<dbReference type="InterPro" id="IPR024977">
    <property type="entry name" value="Apc4-like_WD40_dom"/>
</dbReference>
<dbReference type="InterPro" id="IPR036322">
    <property type="entry name" value="WD40_repeat_dom_sf"/>
</dbReference>
<organism evidence="10 11">
    <name type="scientific">Sinanodonta woodiana</name>
    <name type="common">Chinese pond mussel</name>
    <name type="synonym">Anodonta woodiana</name>
    <dbReference type="NCBI Taxonomy" id="1069815"/>
    <lineage>
        <taxon>Eukaryota</taxon>
        <taxon>Metazoa</taxon>
        <taxon>Spiralia</taxon>
        <taxon>Lophotrochozoa</taxon>
        <taxon>Mollusca</taxon>
        <taxon>Bivalvia</taxon>
        <taxon>Autobranchia</taxon>
        <taxon>Heteroconchia</taxon>
        <taxon>Palaeoheterodonta</taxon>
        <taxon>Unionida</taxon>
        <taxon>Unionoidea</taxon>
        <taxon>Unionidae</taxon>
        <taxon>Unioninae</taxon>
        <taxon>Sinanodonta</taxon>
    </lineage>
</organism>
<feature type="compositionally biased region" description="Polar residues" evidence="6">
    <location>
        <begin position="789"/>
        <end position="800"/>
    </location>
</feature>
<dbReference type="InterPro" id="IPR017169">
    <property type="entry name" value="APC4_metazoa"/>
</dbReference>
<dbReference type="AlphaFoldDB" id="A0ABD3VUX3"/>
<evidence type="ECO:0000259" key="9">
    <source>
        <dbReference type="Pfam" id="PF23405"/>
    </source>
</evidence>
<protein>
    <recommendedName>
        <fullName evidence="1">Anaphase-promoting complex subunit 4</fullName>
    </recommendedName>
</protein>
<dbReference type="PANTHER" id="PTHR13260:SF0">
    <property type="entry name" value="ANAPHASE-PROMOTING COMPLEX SUBUNIT 4"/>
    <property type="match status" value="1"/>
</dbReference>
<dbReference type="InterPro" id="IPR024789">
    <property type="entry name" value="APC4"/>
</dbReference>
<dbReference type="InterPro" id="IPR015943">
    <property type="entry name" value="WD40/YVTN_repeat-like_dom_sf"/>
</dbReference>
<dbReference type="SUPFAM" id="SSF50978">
    <property type="entry name" value="WD40 repeat-like"/>
    <property type="match status" value="1"/>
</dbReference>
<proteinExistence type="predicted"/>
<keyword evidence="3" id="KW-0498">Mitosis</keyword>
<gene>
    <name evidence="10" type="ORF">ACJMK2_006480</name>
</gene>
<dbReference type="InterPro" id="IPR024790">
    <property type="entry name" value="APC4_long_dom"/>
</dbReference>
<evidence type="ECO:0000256" key="1">
    <source>
        <dbReference type="ARBA" id="ARBA00016067"/>
    </source>
</evidence>
<dbReference type="Pfam" id="PF12894">
    <property type="entry name" value="ANAPC4_WD40"/>
    <property type="match status" value="1"/>
</dbReference>
<dbReference type="GO" id="GO:0051301">
    <property type="term" value="P:cell division"/>
    <property type="evidence" value="ECO:0007669"/>
    <property type="project" value="UniProtKB-KW"/>
</dbReference>
<feature type="region of interest" description="Disordered" evidence="6">
    <location>
        <begin position="774"/>
        <end position="832"/>
    </location>
</feature>
<name>A0ABD3VUX3_SINWO</name>
<sequence>MTSVQTTYKQVEEKHVSVEVEEMLWSPKFDLVAVSNVQGEVVLHRLSWQKVWVKSSPSENVKVKAMAWRSDGKVLAVGYSNGHVNLCYIENAEILHTFEVKGEITCMEWIAEMCPENMNNTSYPEDSNETYLAHLQPLNKSYGTLSKGNIEEVVEDGKKLKDQEELNLLLLGNSQKEIHVYAYGIFPVASITITDHDGLELKKMCSVMLSHDLSCLVVFLEMSKEENQVLEFHIVKLQTALLASRYKELRLLALKYGHISTLLGYLNSTIQQMSEAWEDILMEMDSKLRKFAEEKKRSGAGTVSNDFLELLLFGTPSTELQAFLLHELTNKSLKKLGHSIETSYSNIQKLVVKHLQSVAQAILYHLSDLNGMSMWYEKFGVLGLDLSRMQEAVMVAGSFVLKTSELQQVIDGSIKNFKAFFRWLYVVILRLSDEKPPPELSKMTQHDINFVAEFLKDNFTHFSEQEEDSIDFLHKDKKPGFKMEKVGQYLKKEDLSYPPDLSGNPWIQYLQGSSHVNDSTVLYPTEKNKSLVQLQEKLEEVINKGLMKPSITVGKSVKVVSSLYLFSERDKSAHSFVDAPRITQLSIREQNKMYTVFTTKCLSREKFFIIRQQTDPSRFGEPAEAISVIVGDLGHLGSKDPNDSMGPEDPNDSKIPIGGRCEKHLIQDVAFYDENTLSVLLVEKTDDEVPLLLQMPLAILQDHQYQKLTASEGLDLSKSLPVVDIGSLIEPLHLCRLQNMKAHSFAVSGKRHTATVLFSSRRRVRILLLDCDDEEEDDENEDQGEEQVNHGNTDISQSASLMLVDPSSENIEDKENSSFISQAISDSTDTCS</sequence>
<dbReference type="EMBL" id="JBJQND010000010">
    <property type="protein sequence ID" value="KAL3864828.1"/>
    <property type="molecule type" value="Genomic_DNA"/>
</dbReference>
<feature type="compositionally biased region" description="Polar residues" evidence="6">
    <location>
        <begin position="817"/>
        <end position="832"/>
    </location>
</feature>
<feature type="domain" description="Anaphase-promoting complex subunit 4 C-terminal half WD40" evidence="9">
    <location>
        <begin position="590"/>
        <end position="766"/>
    </location>
</feature>
<evidence type="ECO:0000313" key="10">
    <source>
        <dbReference type="EMBL" id="KAL3864828.1"/>
    </source>
</evidence>
<evidence type="ECO:0000259" key="7">
    <source>
        <dbReference type="Pfam" id="PF12894"/>
    </source>
</evidence>